<protein>
    <submittedName>
        <fullName evidence="3">Uncharacterized protein</fullName>
    </submittedName>
</protein>
<accession>A0A0G4G8Y9</accession>
<keyword evidence="2" id="KW-0472">Membrane</keyword>
<dbReference type="EMBL" id="CDMZ01000978">
    <property type="protein sequence ID" value="CEM25006.1"/>
    <property type="molecule type" value="Genomic_DNA"/>
</dbReference>
<sequence length="201" mass="21666">METKRPDRARQGRGDNTVHPDLEENFVTPSSEPHRGDGEVGGSSPSGAPEREEGSDTSSVAQDDGCCLLGRVCKIICIVWVAVLLFGAIVFVGGQIVSAFRPSCGGCGSVTGCKVACRRRFGQGYNGHCSQDTCFCDENETRTVGCEFLKEPLRKNCGSCKGLKECQAKCLSVEKGYDTFFSRCIDGFCSCDVFDQDVVQC</sequence>
<organism evidence="3">
    <name type="scientific">Chromera velia CCMP2878</name>
    <dbReference type="NCBI Taxonomy" id="1169474"/>
    <lineage>
        <taxon>Eukaryota</taxon>
        <taxon>Sar</taxon>
        <taxon>Alveolata</taxon>
        <taxon>Colpodellida</taxon>
        <taxon>Chromeraceae</taxon>
        <taxon>Chromera</taxon>
    </lineage>
</organism>
<keyword evidence="2" id="KW-0812">Transmembrane</keyword>
<feature type="compositionally biased region" description="Basic and acidic residues" evidence="1">
    <location>
        <begin position="1"/>
        <end position="22"/>
    </location>
</feature>
<feature type="transmembrane region" description="Helical" evidence="2">
    <location>
        <begin position="75"/>
        <end position="97"/>
    </location>
</feature>
<evidence type="ECO:0000256" key="1">
    <source>
        <dbReference type="SAM" id="MobiDB-lite"/>
    </source>
</evidence>
<keyword evidence="2" id="KW-1133">Transmembrane helix</keyword>
<gene>
    <name evidence="3" type="ORF">Cvel_20732</name>
</gene>
<dbReference type="AlphaFoldDB" id="A0A0G4G8Y9"/>
<reference evidence="3" key="1">
    <citation type="submission" date="2014-11" db="EMBL/GenBank/DDBJ databases">
        <authorList>
            <person name="Otto D Thomas"/>
            <person name="Naeem Raeece"/>
        </authorList>
    </citation>
    <scope>NUCLEOTIDE SEQUENCE</scope>
</reference>
<evidence type="ECO:0000313" key="3">
    <source>
        <dbReference type="EMBL" id="CEM25006.1"/>
    </source>
</evidence>
<proteinExistence type="predicted"/>
<evidence type="ECO:0000256" key="2">
    <source>
        <dbReference type="SAM" id="Phobius"/>
    </source>
</evidence>
<dbReference type="VEuPathDB" id="CryptoDB:Cvel_20732"/>
<feature type="region of interest" description="Disordered" evidence="1">
    <location>
        <begin position="1"/>
        <end position="60"/>
    </location>
</feature>
<name>A0A0G4G8Y9_9ALVE</name>